<evidence type="ECO:0000313" key="2">
    <source>
        <dbReference type="EMBL" id="KAK7025847.1"/>
    </source>
</evidence>
<evidence type="ECO:0000256" key="1">
    <source>
        <dbReference type="SAM" id="MobiDB-lite"/>
    </source>
</evidence>
<evidence type="ECO:0000313" key="3">
    <source>
        <dbReference type="Proteomes" id="UP001362999"/>
    </source>
</evidence>
<comment type="caution">
    <text evidence="2">The sequence shown here is derived from an EMBL/GenBank/DDBJ whole genome shotgun (WGS) entry which is preliminary data.</text>
</comment>
<proteinExistence type="predicted"/>
<reference evidence="2 3" key="1">
    <citation type="journal article" date="2024" name="J Genomics">
        <title>Draft genome sequencing and assembly of Favolaschia claudopus CIRM-BRFM 2984 isolated from oak limbs.</title>
        <authorList>
            <person name="Navarro D."/>
            <person name="Drula E."/>
            <person name="Chaduli D."/>
            <person name="Cazenave R."/>
            <person name="Ahrendt S."/>
            <person name="Wang J."/>
            <person name="Lipzen A."/>
            <person name="Daum C."/>
            <person name="Barry K."/>
            <person name="Grigoriev I.V."/>
            <person name="Favel A."/>
            <person name="Rosso M.N."/>
            <person name="Martin F."/>
        </authorList>
    </citation>
    <scope>NUCLEOTIDE SEQUENCE [LARGE SCALE GENOMIC DNA]</scope>
    <source>
        <strain evidence="2 3">CIRM-BRFM 2984</strain>
    </source>
</reference>
<accession>A0AAW0BJQ5</accession>
<name>A0AAW0BJQ5_9AGAR</name>
<sequence>MSTSLPADFLAICSDFEAKANKAKMLEEYEAAPQKRKEQLVELSPTTYKLLGYPSQLLHPDSKGLVELLFEMRKFYHDLYHPDKSVKPSYPDDYDGLRQVTRLTQEEREKIQEETKKKARKVPKSKETVDTDDDLEIITGNEVQTSKPSESDQGLVKALTKSFNQMQVDDEDKPEHEIGTVPKGLHFKKVKTGHEWTCQVDQKSNAKKRKHLPEYDDSTFISAGVGPWPLDGHNISQFPEEAKLITNMPSDLPNTVPALKKRLYQYMIEIAVINDRIRADIMLRSSHVEDAAKLAERMAELDGNAEQEASSSNQ</sequence>
<protein>
    <submittedName>
        <fullName evidence="2">Uncharacterized protein</fullName>
    </submittedName>
</protein>
<organism evidence="2 3">
    <name type="scientific">Favolaschia claudopus</name>
    <dbReference type="NCBI Taxonomy" id="2862362"/>
    <lineage>
        <taxon>Eukaryota</taxon>
        <taxon>Fungi</taxon>
        <taxon>Dikarya</taxon>
        <taxon>Basidiomycota</taxon>
        <taxon>Agaricomycotina</taxon>
        <taxon>Agaricomycetes</taxon>
        <taxon>Agaricomycetidae</taxon>
        <taxon>Agaricales</taxon>
        <taxon>Marasmiineae</taxon>
        <taxon>Mycenaceae</taxon>
        <taxon>Favolaschia</taxon>
    </lineage>
</organism>
<keyword evidence="3" id="KW-1185">Reference proteome</keyword>
<feature type="region of interest" description="Disordered" evidence="1">
    <location>
        <begin position="109"/>
        <end position="129"/>
    </location>
</feature>
<dbReference type="EMBL" id="JAWWNJ010000033">
    <property type="protein sequence ID" value="KAK7025847.1"/>
    <property type="molecule type" value="Genomic_DNA"/>
</dbReference>
<dbReference type="AlphaFoldDB" id="A0AAW0BJQ5"/>
<gene>
    <name evidence="2" type="ORF">R3P38DRAFT_2778630</name>
</gene>
<dbReference type="Proteomes" id="UP001362999">
    <property type="component" value="Unassembled WGS sequence"/>
</dbReference>